<accession>A0A6J4TLY7</accession>
<organism evidence="2">
    <name type="scientific">uncultured Sphingosinicella sp</name>
    <dbReference type="NCBI Taxonomy" id="478748"/>
    <lineage>
        <taxon>Bacteria</taxon>
        <taxon>Pseudomonadati</taxon>
        <taxon>Pseudomonadota</taxon>
        <taxon>Alphaproteobacteria</taxon>
        <taxon>Sphingomonadales</taxon>
        <taxon>Sphingosinicellaceae</taxon>
        <taxon>Sphingosinicella</taxon>
        <taxon>environmental samples</taxon>
    </lineage>
</organism>
<name>A0A6J4TLY7_9SPHN</name>
<evidence type="ECO:0000256" key="1">
    <source>
        <dbReference type="SAM" id="MobiDB-lite"/>
    </source>
</evidence>
<keyword evidence="2" id="KW-0132">Cell division</keyword>
<sequence>GDLHHHRASDPELARRLQRDQHAQRFRA</sequence>
<feature type="non-terminal residue" evidence="2">
    <location>
        <position position="28"/>
    </location>
</feature>
<keyword evidence="2" id="KW-0131">Cell cycle</keyword>
<proteinExistence type="predicted"/>
<feature type="region of interest" description="Disordered" evidence="1">
    <location>
        <begin position="1"/>
        <end position="28"/>
    </location>
</feature>
<dbReference type="EMBL" id="CADCWD010000018">
    <property type="protein sequence ID" value="CAA9525899.1"/>
    <property type="molecule type" value="Genomic_DNA"/>
</dbReference>
<feature type="non-terminal residue" evidence="2">
    <location>
        <position position="1"/>
    </location>
</feature>
<protein>
    <submittedName>
        <fullName evidence="2">Cell division integral membrane protein, YggT and half-length relatives</fullName>
    </submittedName>
</protein>
<reference evidence="2" key="1">
    <citation type="submission" date="2020-02" db="EMBL/GenBank/DDBJ databases">
        <authorList>
            <person name="Meier V. D."/>
        </authorList>
    </citation>
    <scope>NUCLEOTIDE SEQUENCE</scope>
    <source>
        <strain evidence="2">AVDCRST_MAG23</strain>
    </source>
</reference>
<dbReference type="AlphaFoldDB" id="A0A6J4TLY7"/>
<gene>
    <name evidence="2" type="ORF">AVDCRST_MAG23-469</name>
</gene>
<dbReference type="GO" id="GO:0051301">
    <property type="term" value="P:cell division"/>
    <property type="evidence" value="ECO:0007669"/>
    <property type="project" value="UniProtKB-KW"/>
</dbReference>
<evidence type="ECO:0000313" key="2">
    <source>
        <dbReference type="EMBL" id="CAA9525899.1"/>
    </source>
</evidence>